<feature type="domain" description="IclR-ED" evidence="6">
    <location>
        <begin position="102"/>
        <end position="294"/>
    </location>
</feature>
<evidence type="ECO:0000313" key="7">
    <source>
        <dbReference type="EMBL" id="MDT8332066.1"/>
    </source>
</evidence>
<evidence type="ECO:0000313" key="8">
    <source>
        <dbReference type="Proteomes" id="UP001258945"/>
    </source>
</evidence>
<dbReference type="RefSeq" id="WP_314282625.1">
    <property type="nucleotide sequence ID" value="NZ_JAVVDO010000021.1"/>
</dbReference>
<proteinExistence type="predicted"/>
<dbReference type="SUPFAM" id="SSF55781">
    <property type="entry name" value="GAF domain-like"/>
    <property type="match status" value="1"/>
</dbReference>
<dbReference type="InterPro" id="IPR050707">
    <property type="entry name" value="HTH_MetabolicPath_Reg"/>
</dbReference>
<evidence type="ECO:0000256" key="3">
    <source>
        <dbReference type="ARBA" id="ARBA00023163"/>
    </source>
</evidence>
<gene>
    <name evidence="7" type="ORF">RQ831_13465</name>
</gene>
<dbReference type="SMART" id="SM00346">
    <property type="entry name" value="HTH_ICLR"/>
    <property type="match status" value="1"/>
</dbReference>
<dbReference type="Gene3D" id="1.10.10.10">
    <property type="entry name" value="Winged helix-like DNA-binding domain superfamily/Winged helix DNA-binding domain"/>
    <property type="match status" value="1"/>
</dbReference>
<dbReference type="InterPro" id="IPR036388">
    <property type="entry name" value="WH-like_DNA-bd_sf"/>
</dbReference>
<evidence type="ECO:0000259" key="5">
    <source>
        <dbReference type="PROSITE" id="PS51077"/>
    </source>
</evidence>
<keyword evidence="3" id="KW-0804">Transcription</keyword>
<dbReference type="SUPFAM" id="SSF46785">
    <property type="entry name" value="Winged helix' DNA-binding domain"/>
    <property type="match status" value="1"/>
</dbReference>
<dbReference type="EMBL" id="JAVVDO010000021">
    <property type="protein sequence ID" value="MDT8332066.1"/>
    <property type="molecule type" value="Genomic_DNA"/>
</dbReference>
<dbReference type="InterPro" id="IPR029016">
    <property type="entry name" value="GAF-like_dom_sf"/>
</dbReference>
<dbReference type="Pfam" id="PF09339">
    <property type="entry name" value="HTH_IclR"/>
    <property type="match status" value="1"/>
</dbReference>
<dbReference type="PROSITE" id="PS51078">
    <property type="entry name" value="ICLR_ED"/>
    <property type="match status" value="1"/>
</dbReference>
<feature type="domain" description="HTH iclR-type" evidence="5">
    <location>
        <begin position="39"/>
        <end position="101"/>
    </location>
</feature>
<dbReference type="InterPro" id="IPR014757">
    <property type="entry name" value="Tscrpt_reg_IclR_C"/>
</dbReference>
<dbReference type="InterPro" id="IPR036390">
    <property type="entry name" value="WH_DNA-bd_sf"/>
</dbReference>
<dbReference type="PANTHER" id="PTHR30136:SF35">
    <property type="entry name" value="HTH-TYPE TRANSCRIPTIONAL REGULATOR RV1719"/>
    <property type="match status" value="1"/>
</dbReference>
<accession>A0ABU3MHY5</accession>
<reference evidence="7 8" key="1">
    <citation type="journal article" date="2019" name="Microb. Pathog.">
        <title>Comparison of VITEK 2, MALDI-TOF MS, 16S rRNA gene sequencing, and whole-genome sequencing for identification of Roseomonas mucosa.</title>
        <authorList>
            <person name="Rudolph W.W."/>
            <person name="Gunzer F."/>
            <person name="Trauth M."/>
            <person name="Bunk B."/>
            <person name="Bigge R."/>
            <person name="Schrottner P."/>
        </authorList>
    </citation>
    <scope>NUCLEOTIDE SEQUENCE [LARGE SCALE GENOMIC DNA]</scope>
    <source>
        <strain evidence="7 8">DSM 103800</strain>
    </source>
</reference>
<evidence type="ECO:0000256" key="2">
    <source>
        <dbReference type="ARBA" id="ARBA00023125"/>
    </source>
</evidence>
<dbReference type="Pfam" id="PF01614">
    <property type="entry name" value="IclR_C"/>
    <property type="match status" value="1"/>
</dbReference>
<keyword evidence="2" id="KW-0238">DNA-binding</keyword>
<keyword evidence="1" id="KW-0805">Transcription regulation</keyword>
<evidence type="ECO:0000259" key="6">
    <source>
        <dbReference type="PROSITE" id="PS51078"/>
    </source>
</evidence>
<evidence type="ECO:0000256" key="1">
    <source>
        <dbReference type="ARBA" id="ARBA00023015"/>
    </source>
</evidence>
<dbReference type="InterPro" id="IPR005471">
    <property type="entry name" value="Tscrpt_reg_IclR_N"/>
</dbReference>
<organism evidence="7 8">
    <name type="scientific">Roseomonas gilardii</name>
    <dbReference type="NCBI Taxonomy" id="257708"/>
    <lineage>
        <taxon>Bacteria</taxon>
        <taxon>Pseudomonadati</taxon>
        <taxon>Pseudomonadota</taxon>
        <taxon>Alphaproteobacteria</taxon>
        <taxon>Acetobacterales</taxon>
        <taxon>Roseomonadaceae</taxon>
        <taxon>Roseomonas</taxon>
    </lineage>
</organism>
<dbReference type="Gene3D" id="3.30.450.40">
    <property type="match status" value="1"/>
</dbReference>
<evidence type="ECO:0000256" key="4">
    <source>
        <dbReference type="SAM" id="MobiDB-lite"/>
    </source>
</evidence>
<dbReference type="CDD" id="cd00090">
    <property type="entry name" value="HTH_ARSR"/>
    <property type="match status" value="1"/>
</dbReference>
<dbReference type="PROSITE" id="PS51077">
    <property type="entry name" value="HTH_ICLR"/>
    <property type="match status" value="1"/>
</dbReference>
<feature type="region of interest" description="Disordered" evidence="4">
    <location>
        <begin position="1"/>
        <end position="38"/>
    </location>
</feature>
<dbReference type="InterPro" id="IPR011991">
    <property type="entry name" value="ArsR-like_HTH"/>
</dbReference>
<dbReference type="Proteomes" id="UP001258945">
    <property type="component" value="Unassembled WGS sequence"/>
</dbReference>
<comment type="caution">
    <text evidence="7">The sequence shown here is derived from an EMBL/GenBank/DDBJ whole genome shotgun (WGS) entry which is preliminary data.</text>
</comment>
<dbReference type="PANTHER" id="PTHR30136">
    <property type="entry name" value="HELIX-TURN-HELIX TRANSCRIPTIONAL REGULATOR, ICLR FAMILY"/>
    <property type="match status" value="1"/>
</dbReference>
<keyword evidence="8" id="KW-1185">Reference proteome</keyword>
<protein>
    <submittedName>
        <fullName evidence="7">IclR family transcriptional regulator</fullName>
    </submittedName>
</protein>
<sequence length="312" mass="33185">MNATPPEAGPTHGPVAADGSTRGTSLNSHGRRGASAAPSGVMDRTFAVLQLLAENANGLPISAVADRLGIPLSASHRLLSELAEHGFVQQERLHGDYRLTMRLVTLAFTYLARSGVTDIAQPVLDRLAAQSGELVRLAVMDGEGADRNLTWVARAQGAQTGLRYDPEMGQVATLSCSASGWAWLSTLGDEEALSLVERQGFGAPEEFGPRAPRNAKALLQALRQTRKRGYAVTMQTFTPWMSAMAAPVRAPDGTVCATISIAGPIMRLPEEKLHELAPLMLEAAAEMTQASLGSPLLNRALHGIRNAARIPR</sequence>
<name>A0ABU3MHY5_9PROT</name>